<name>A0AAW4PYV7_9EURY</name>
<evidence type="ECO:0000313" key="1">
    <source>
        <dbReference type="EMBL" id="MBX0325786.1"/>
    </source>
</evidence>
<protein>
    <recommendedName>
        <fullName evidence="3">Transcription factor zinc-finger domain-containing protein</fullName>
    </recommendedName>
</protein>
<proteinExistence type="predicted"/>
<keyword evidence="2" id="KW-1185">Reference proteome</keyword>
<gene>
    <name evidence="1" type="ORF">EGH21_22470</name>
</gene>
<comment type="caution">
    <text evidence="1">The sequence shown here is derived from an EMBL/GenBank/DDBJ whole genome shotgun (WGS) entry which is preliminary data.</text>
</comment>
<dbReference type="Proteomes" id="UP001430377">
    <property type="component" value="Unassembled WGS sequence"/>
</dbReference>
<reference evidence="1 2" key="1">
    <citation type="submission" date="2021-06" db="EMBL/GenBank/DDBJ databases">
        <title>Halomicroarcula sp. a new haloarchaeum isolated from saline soil.</title>
        <authorList>
            <person name="Duran-Viseras A."/>
            <person name="Sanchez-Porro C."/>
            <person name="Ventosa A."/>
        </authorList>
    </citation>
    <scope>NUCLEOTIDE SEQUENCE [LARGE SCALE GENOMIC DNA]</scope>
    <source>
        <strain evidence="1 2">F13</strain>
    </source>
</reference>
<evidence type="ECO:0000313" key="2">
    <source>
        <dbReference type="Proteomes" id="UP001430377"/>
    </source>
</evidence>
<dbReference type="EMBL" id="RKLR01000019">
    <property type="protein sequence ID" value="MBX0325786.1"/>
    <property type="molecule type" value="Genomic_DNA"/>
</dbReference>
<evidence type="ECO:0008006" key="3">
    <source>
        <dbReference type="Google" id="ProtNLM"/>
    </source>
</evidence>
<sequence length="59" mass="6876">MADQVEPEVYELWNDDESKFICPFCDGRVLRIANHGECLGDCTAVFKRPDEDSLWRAKR</sequence>
<accession>A0AAW4PYV7</accession>
<dbReference type="RefSeq" id="WP_220620645.1">
    <property type="nucleotide sequence ID" value="NZ_RKLR01000019.1"/>
</dbReference>
<dbReference type="AlphaFoldDB" id="A0AAW4PYV7"/>
<organism evidence="1 2">
    <name type="scientific">Haloarcula rubra</name>
    <dbReference type="NCBI Taxonomy" id="2487747"/>
    <lineage>
        <taxon>Archaea</taxon>
        <taxon>Methanobacteriati</taxon>
        <taxon>Methanobacteriota</taxon>
        <taxon>Stenosarchaea group</taxon>
        <taxon>Halobacteria</taxon>
        <taxon>Halobacteriales</taxon>
        <taxon>Haloarculaceae</taxon>
        <taxon>Haloarcula</taxon>
    </lineage>
</organism>